<dbReference type="HOGENOM" id="CLU_3051479_0_0_1"/>
<dbReference type="AlphaFoldDB" id="U9UKC9"/>
<proteinExistence type="predicted"/>
<accession>U9UKC9</accession>
<protein>
    <submittedName>
        <fullName evidence="1">Uncharacterized protein</fullName>
    </submittedName>
</protein>
<sequence length="54" mass="6599">MCLCKKQKHVKFLIQELEIQIGNQENFIYYGINSYNLIEGLMDIYKISRYFKEF</sequence>
<gene>
    <name evidence="1" type="ORF">GLOINDRAFT_344318</name>
</gene>
<name>U9UKC9_RHIID</name>
<reference evidence="1" key="1">
    <citation type="submission" date="2013-07" db="EMBL/GenBank/DDBJ databases">
        <title>The genome of an arbuscular mycorrhizal fungus provides insights into the evolution of the oldest plant symbiosis.</title>
        <authorList>
            <consortium name="DOE Joint Genome Institute"/>
            <person name="Tisserant E."/>
            <person name="Malbreil M."/>
            <person name="Kuo A."/>
            <person name="Kohler A."/>
            <person name="Symeonidi A."/>
            <person name="Balestrini R."/>
            <person name="Charron P."/>
            <person name="Duensing N."/>
            <person name="Frei-dit-Frey N."/>
            <person name="Gianinazzi-Pearson V."/>
            <person name="Gilbert B."/>
            <person name="Handa Y."/>
            <person name="Hijri M."/>
            <person name="Kaul R."/>
            <person name="Kawaguchi M."/>
            <person name="Krajinski F."/>
            <person name="Lammers P."/>
            <person name="Lapierre D."/>
            <person name="Masclaux F.G."/>
            <person name="Murat C."/>
            <person name="Morin E."/>
            <person name="Ndikumana S."/>
            <person name="Pagni M."/>
            <person name="Petitpierre D."/>
            <person name="Requena N."/>
            <person name="Rosikiewicz P."/>
            <person name="Riley R."/>
            <person name="Saito K."/>
            <person name="San Clemente H."/>
            <person name="Shapiro H."/>
            <person name="van Tuinen D."/>
            <person name="Becard G."/>
            <person name="Bonfante P."/>
            <person name="Paszkowski U."/>
            <person name="Shachar-Hill Y."/>
            <person name="Young J.P."/>
            <person name="Sanders I.R."/>
            <person name="Henrissat B."/>
            <person name="Rensing S.A."/>
            <person name="Grigoriev I.V."/>
            <person name="Corradi N."/>
            <person name="Roux C."/>
            <person name="Martin F."/>
        </authorList>
    </citation>
    <scope>NUCLEOTIDE SEQUENCE</scope>
    <source>
        <strain evidence="1">DAOM 197198</strain>
    </source>
</reference>
<evidence type="ECO:0000313" key="1">
    <source>
        <dbReference type="EMBL" id="ESA18998.1"/>
    </source>
</evidence>
<organism evidence="1">
    <name type="scientific">Rhizophagus irregularis (strain DAOM 181602 / DAOM 197198 / MUCL 43194)</name>
    <name type="common">Arbuscular mycorrhizal fungus</name>
    <name type="synonym">Glomus intraradices</name>
    <dbReference type="NCBI Taxonomy" id="747089"/>
    <lineage>
        <taxon>Eukaryota</taxon>
        <taxon>Fungi</taxon>
        <taxon>Fungi incertae sedis</taxon>
        <taxon>Mucoromycota</taxon>
        <taxon>Glomeromycotina</taxon>
        <taxon>Glomeromycetes</taxon>
        <taxon>Glomerales</taxon>
        <taxon>Glomeraceae</taxon>
        <taxon>Rhizophagus</taxon>
    </lineage>
</organism>
<dbReference type="EMBL" id="KI278684">
    <property type="protein sequence ID" value="ESA18998.1"/>
    <property type="molecule type" value="Genomic_DNA"/>
</dbReference>